<feature type="domain" description="Histidine kinase" evidence="10">
    <location>
        <begin position="214"/>
        <end position="418"/>
    </location>
</feature>
<keyword evidence="9" id="KW-0812">Transmembrane</keyword>
<dbReference type="InterPro" id="IPR004358">
    <property type="entry name" value="Sig_transdc_His_kin-like_C"/>
</dbReference>
<dbReference type="Pfam" id="PF02518">
    <property type="entry name" value="HATPase_c"/>
    <property type="match status" value="1"/>
</dbReference>
<dbReference type="Pfam" id="PF08448">
    <property type="entry name" value="PAS_4"/>
    <property type="match status" value="1"/>
</dbReference>
<dbReference type="PANTHER" id="PTHR43065">
    <property type="entry name" value="SENSOR HISTIDINE KINASE"/>
    <property type="match status" value="1"/>
</dbReference>
<keyword evidence="7" id="KW-0067">ATP-binding</keyword>
<keyword evidence="9" id="KW-1133">Transmembrane helix</keyword>
<name>A0ABN4NIJ0_9BACL</name>
<evidence type="ECO:0000256" key="8">
    <source>
        <dbReference type="ARBA" id="ARBA00023012"/>
    </source>
</evidence>
<evidence type="ECO:0000256" key="1">
    <source>
        <dbReference type="ARBA" id="ARBA00000085"/>
    </source>
</evidence>
<keyword evidence="6 12" id="KW-0418">Kinase</keyword>
<evidence type="ECO:0000313" key="12">
    <source>
        <dbReference type="EMBL" id="AMX84226.1"/>
    </source>
</evidence>
<comment type="catalytic activity">
    <reaction evidence="1">
        <text>ATP + protein L-histidine = ADP + protein N-phospho-L-histidine.</text>
        <dbReference type="EC" id="2.7.13.3"/>
    </reaction>
</comment>
<dbReference type="InterPro" id="IPR003661">
    <property type="entry name" value="HisK_dim/P_dom"/>
</dbReference>
<dbReference type="Gene3D" id="1.10.287.130">
    <property type="match status" value="1"/>
</dbReference>
<dbReference type="PRINTS" id="PR00344">
    <property type="entry name" value="BCTRLSENSOR"/>
</dbReference>
<keyword evidence="5" id="KW-0547">Nucleotide-binding</keyword>
<evidence type="ECO:0000313" key="13">
    <source>
        <dbReference type="Proteomes" id="UP000076226"/>
    </source>
</evidence>
<accession>A0ABN4NIJ0</accession>
<gene>
    <name evidence="12" type="ORF">GS3922_11440</name>
</gene>
<dbReference type="InterPro" id="IPR003594">
    <property type="entry name" value="HATPase_dom"/>
</dbReference>
<dbReference type="Proteomes" id="UP000076226">
    <property type="component" value="Chromosome"/>
</dbReference>
<organism evidence="12 13">
    <name type="scientific">Geobacillus subterraneus</name>
    <dbReference type="NCBI Taxonomy" id="129338"/>
    <lineage>
        <taxon>Bacteria</taxon>
        <taxon>Bacillati</taxon>
        <taxon>Bacillota</taxon>
        <taxon>Bacilli</taxon>
        <taxon>Bacillales</taxon>
        <taxon>Anoxybacillaceae</taxon>
        <taxon>Geobacillus</taxon>
    </lineage>
</organism>
<keyword evidence="3" id="KW-0597">Phosphoprotein</keyword>
<evidence type="ECO:0000259" key="10">
    <source>
        <dbReference type="PROSITE" id="PS50109"/>
    </source>
</evidence>
<feature type="transmembrane region" description="Helical" evidence="9">
    <location>
        <begin position="7"/>
        <end position="29"/>
    </location>
</feature>
<dbReference type="Gene3D" id="3.30.450.20">
    <property type="entry name" value="PAS domain"/>
    <property type="match status" value="1"/>
</dbReference>
<dbReference type="InterPro" id="IPR036097">
    <property type="entry name" value="HisK_dim/P_sf"/>
</dbReference>
<evidence type="ECO:0000256" key="6">
    <source>
        <dbReference type="ARBA" id="ARBA00022777"/>
    </source>
</evidence>
<dbReference type="EC" id="2.7.13.3" evidence="2"/>
<keyword evidence="13" id="KW-1185">Reference proteome</keyword>
<dbReference type="SUPFAM" id="SSF55785">
    <property type="entry name" value="PYP-like sensor domain (PAS domain)"/>
    <property type="match status" value="1"/>
</dbReference>
<evidence type="ECO:0000256" key="7">
    <source>
        <dbReference type="ARBA" id="ARBA00022840"/>
    </source>
</evidence>
<dbReference type="InterPro" id="IPR005467">
    <property type="entry name" value="His_kinase_dom"/>
</dbReference>
<dbReference type="PROSITE" id="PS50113">
    <property type="entry name" value="PAC"/>
    <property type="match status" value="1"/>
</dbReference>
<dbReference type="PANTHER" id="PTHR43065:SF34">
    <property type="entry name" value="SPORULATION KINASE A"/>
    <property type="match status" value="1"/>
</dbReference>
<dbReference type="CDD" id="cd00130">
    <property type="entry name" value="PAS"/>
    <property type="match status" value="1"/>
</dbReference>
<dbReference type="RefSeq" id="WP_063166472.1">
    <property type="nucleotide sequence ID" value="NZ_CP014342.1"/>
</dbReference>
<dbReference type="GO" id="GO:0016301">
    <property type="term" value="F:kinase activity"/>
    <property type="evidence" value="ECO:0007669"/>
    <property type="project" value="UniProtKB-KW"/>
</dbReference>
<feature type="transmembrane region" description="Helical" evidence="9">
    <location>
        <begin position="35"/>
        <end position="59"/>
    </location>
</feature>
<sequence length="431" mass="48198">MVNKSKVMASYVVGSVLWLAVTDALINVLPISRGVYVALSAAKGAVFILLSAVFLYQLLKKREQLEKAEEKEQQLLTLINSMPDFVCFKDSEGRWLRVNDFGRRLYHLEHIDYVGKTDRELGELVPFFKDAFEQCIESDREAWKSGTLTRREESFETLDGERKTFDVIKVPLFEDNGMRKGLLTIGRDITQQKRTEELLLKKEKLSVLGELAAGIAHEIRNPLTSMKGFMQMMQETREVNDDHVRIMLSELGRVNQIVSELLVLAKPQSHDYRLFLLNEAISYVISLIGHEATLNDVSISVHNNAPKACVYGDQNQIVQVLLNVMKNAIEAMPDGGNLYVRVSEAEGIIRLAIADTGIGISKERLQKIGEPFFTLKEKGMGLGLTTSMKIVQEHKGTMQIESEVGKGTVVHLTFPSGSAVVDANGQQKALS</sequence>
<evidence type="ECO:0000256" key="5">
    <source>
        <dbReference type="ARBA" id="ARBA00022741"/>
    </source>
</evidence>
<dbReference type="Gene3D" id="3.30.565.10">
    <property type="entry name" value="Histidine kinase-like ATPase, C-terminal domain"/>
    <property type="match status" value="1"/>
</dbReference>
<evidence type="ECO:0000256" key="2">
    <source>
        <dbReference type="ARBA" id="ARBA00012438"/>
    </source>
</evidence>
<dbReference type="InterPro" id="IPR035965">
    <property type="entry name" value="PAS-like_dom_sf"/>
</dbReference>
<proteinExistence type="predicted"/>
<keyword evidence="4" id="KW-0808">Transferase</keyword>
<dbReference type="EMBL" id="CP014342">
    <property type="protein sequence ID" value="AMX84226.1"/>
    <property type="molecule type" value="Genomic_DNA"/>
</dbReference>
<reference evidence="12 13" key="1">
    <citation type="submission" date="2016-02" db="EMBL/GenBank/DDBJ databases">
        <title>Complete genome sequence of Geobacillus subterraneus KCTC 3922T.</title>
        <authorList>
            <person name="Lee D.-W."/>
            <person name="Lee Y.-J."/>
            <person name="Lee S.-J."/>
            <person name="Park G.-S."/>
            <person name="Lee S.-J."/>
            <person name="Shin J.-H."/>
        </authorList>
    </citation>
    <scope>NUCLEOTIDE SEQUENCE [LARGE SCALE GENOMIC DNA]</scope>
    <source>
        <strain evidence="12 13">KCTC 3922</strain>
    </source>
</reference>
<evidence type="ECO:0000259" key="11">
    <source>
        <dbReference type="PROSITE" id="PS50113"/>
    </source>
</evidence>
<dbReference type="SUPFAM" id="SSF47384">
    <property type="entry name" value="Homodimeric domain of signal transducing histidine kinase"/>
    <property type="match status" value="1"/>
</dbReference>
<dbReference type="InterPro" id="IPR013656">
    <property type="entry name" value="PAS_4"/>
</dbReference>
<feature type="domain" description="PAC" evidence="11">
    <location>
        <begin position="149"/>
        <end position="201"/>
    </location>
</feature>
<evidence type="ECO:0000256" key="9">
    <source>
        <dbReference type="SAM" id="Phobius"/>
    </source>
</evidence>
<dbReference type="InterPro" id="IPR000700">
    <property type="entry name" value="PAS-assoc_C"/>
</dbReference>
<dbReference type="SMART" id="SM00388">
    <property type="entry name" value="HisKA"/>
    <property type="match status" value="1"/>
</dbReference>
<evidence type="ECO:0000256" key="3">
    <source>
        <dbReference type="ARBA" id="ARBA00022553"/>
    </source>
</evidence>
<dbReference type="CDD" id="cd00082">
    <property type="entry name" value="HisKA"/>
    <property type="match status" value="1"/>
</dbReference>
<dbReference type="InterPro" id="IPR000014">
    <property type="entry name" value="PAS"/>
</dbReference>
<dbReference type="Pfam" id="PF00512">
    <property type="entry name" value="HisKA"/>
    <property type="match status" value="1"/>
</dbReference>
<dbReference type="SUPFAM" id="SSF55874">
    <property type="entry name" value="ATPase domain of HSP90 chaperone/DNA topoisomerase II/histidine kinase"/>
    <property type="match status" value="1"/>
</dbReference>
<dbReference type="NCBIfam" id="TIGR00229">
    <property type="entry name" value="sensory_box"/>
    <property type="match status" value="1"/>
</dbReference>
<protein>
    <recommendedName>
        <fullName evidence="2">histidine kinase</fullName>
        <ecNumber evidence="2">2.7.13.3</ecNumber>
    </recommendedName>
</protein>
<keyword evidence="8" id="KW-0902">Two-component regulatory system</keyword>
<evidence type="ECO:0000256" key="4">
    <source>
        <dbReference type="ARBA" id="ARBA00022679"/>
    </source>
</evidence>
<dbReference type="SMART" id="SM00387">
    <property type="entry name" value="HATPase_c"/>
    <property type="match status" value="1"/>
</dbReference>
<dbReference type="InterPro" id="IPR036890">
    <property type="entry name" value="HATPase_C_sf"/>
</dbReference>
<dbReference type="PROSITE" id="PS50109">
    <property type="entry name" value="HIS_KIN"/>
    <property type="match status" value="1"/>
</dbReference>
<keyword evidence="9" id="KW-0472">Membrane</keyword>